<reference evidence="10 11" key="2">
    <citation type="submission" date="2020-03" db="EMBL/GenBank/DDBJ databases">
        <authorList>
            <person name="Ichikawa N."/>
            <person name="Kimura A."/>
            <person name="Kitahashi Y."/>
            <person name="Uohara A."/>
        </authorList>
    </citation>
    <scope>NUCLEOTIDE SEQUENCE [LARGE SCALE GENOMIC DNA]</scope>
    <source>
        <strain evidence="10 11">NBRC 108639</strain>
    </source>
</reference>
<evidence type="ECO:0000256" key="1">
    <source>
        <dbReference type="ARBA" id="ARBA00004651"/>
    </source>
</evidence>
<dbReference type="Gene3D" id="1.20.1250.20">
    <property type="entry name" value="MFS general substrate transporter like domains"/>
    <property type="match status" value="1"/>
</dbReference>
<organism evidence="10 11">
    <name type="scientific">Phytohabitans houttuyneae</name>
    <dbReference type="NCBI Taxonomy" id="1076126"/>
    <lineage>
        <taxon>Bacteria</taxon>
        <taxon>Bacillati</taxon>
        <taxon>Actinomycetota</taxon>
        <taxon>Actinomycetes</taxon>
        <taxon>Micromonosporales</taxon>
        <taxon>Micromonosporaceae</taxon>
    </lineage>
</organism>
<proteinExistence type="predicted"/>
<evidence type="ECO:0000313" key="10">
    <source>
        <dbReference type="EMBL" id="GFJ75970.1"/>
    </source>
</evidence>
<dbReference type="PROSITE" id="PS50850">
    <property type="entry name" value="MFS"/>
    <property type="match status" value="1"/>
</dbReference>
<dbReference type="SUPFAM" id="SSF103473">
    <property type="entry name" value="MFS general substrate transporter"/>
    <property type="match status" value="1"/>
</dbReference>
<accession>A0A6V8JXF9</accession>
<evidence type="ECO:0000256" key="8">
    <source>
        <dbReference type="SAM" id="Phobius"/>
    </source>
</evidence>
<keyword evidence="2" id="KW-0813">Transport</keyword>
<name>A0A6V8JXF9_9ACTN</name>
<dbReference type="GO" id="GO:0005886">
    <property type="term" value="C:plasma membrane"/>
    <property type="evidence" value="ECO:0007669"/>
    <property type="project" value="UniProtKB-SubCell"/>
</dbReference>
<evidence type="ECO:0000256" key="5">
    <source>
        <dbReference type="ARBA" id="ARBA00022989"/>
    </source>
</evidence>
<feature type="transmembrane region" description="Helical" evidence="8">
    <location>
        <begin position="12"/>
        <end position="35"/>
    </location>
</feature>
<evidence type="ECO:0000259" key="9">
    <source>
        <dbReference type="PROSITE" id="PS50850"/>
    </source>
</evidence>
<comment type="subcellular location">
    <subcellularLocation>
        <location evidence="1">Cell membrane</location>
        <topology evidence="1">Multi-pass membrane protein</topology>
    </subcellularLocation>
</comment>
<evidence type="ECO:0000256" key="4">
    <source>
        <dbReference type="ARBA" id="ARBA00022692"/>
    </source>
</evidence>
<dbReference type="GO" id="GO:0022857">
    <property type="term" value="F:transmembrane transporter activity"/>
    <property type="evidence" value="ECO:0007669"/>
    <property type="project" value="InterPro"/>
</dbReference>
<dbReference type="EMBL" id="BLPF01000001">
    <property type="protein sequence ID" value="GFJ75970.1"/>
    <property type="molecule type" value="Genomic_DNA"/>
</dbReference>
<keyword evidence="3" id="KW-1003">Cell membrane</keyword>
<evidence type="ECO:0000256" key="6">
    <source>
        <dbReference type="ARBA" id="ARBA00023136"/>
    </source>
</evidence>
<dbReference type="InterPro" id="IPR020846">
    <property type="entry name" value="MFS_dom"/>
</dbReference>
<evidence type="ECO:0000256" key="7">
    <source>
        <dbReference type="SAM" id="MobiDB-lite"/>
    </source>
</evidence>
<reference evidence="10 11" key="1">
    <citation type="submission" date="2020-03" db="EMBL/GenBank/DDBJ databases">
        <title>Whole genome shotgun sequence of Phytohabitans houttuyneae NBRC 108639.</title>
        <authorList>
            <person name="Komaki H."/>
            <person name="Tamura T."/>
        </authorList>
    </citation>
    <scope>NUCLEOTIDE SEQUENCE [LARGE SCALE GENOMIC DNA]</scope>
    <source>
        <strain evidence="10 11">NBRC 108639</strain>
    </source>
</reference>
<gene>
    <name evidence="10" type="ORF">Phou_001500</name>
</gene>
<evidence type="ECO:0000256" key="2">
    <source>
        <dbReference type="ARBA" id="ARBA00022448"/>
    </source>
</evidence>
<feature type="region of interest" description="Disordered" evidence="7">
    <location>
        <begin position="77"/>
        <end position="101"/>
    </location>
</feature>
<evidence type="ECO:0000313" key="11">
    <source>
        <dbReference type="Proteomes" id="UP000482800"/>
    </source>
</evidence>
<dbReference type="InterPro" id="IPR036259">
    <property type="entry name" value="MFS_trans_sf"/>
</dbReference>
<evidence type="ECO:0000256" key="3">
    <source>
        <dbReference type="ARBA" id="ARBA00022475"/>
    </source>
</evidence>
<keyword evidence="11" id="KW-1185">Reference proteome</keyword>
<keyword evidence="6 8" id="KW-0472">Membrane</keyword>
<dbReference type="InterPro" id="IPR011701">
    <property type="entry name" value="MFS"/>
</dbReference>
<dbReference type="PANTHER" id="PTHR42718">
    <property type="entry name" value="MAJOR FACILITATOR SUPERFAMILY MULTIDRUG TRANSPORTER MFSC"/>
    <property type="match status" value="1"/>
</dbReference>
<dbReference type="PANTHER" id="PTHR42718:SF46">
    <property type="entry name" value="BLR6921 PROTEIN"/>
    <property type="match status" value="1"/>
</dbReference>
<dbReference type="AlphaFoldDB" id="A0A6V8JXF9"/>
<keyword evidence="4 8" id="KW-0812">Transmembrane</keyword>
<dbReference type="Proteomes" id="UP000482800">
    <property type="component" value="Unassembled WGS sequence"/>
</dbReference>
<keyword evidence="5 8" id="KW-1133">Transmembrane helix</keyword>
<protein>
    <recommendedName>
        <fullName evidence="9">Major facilitator superfamily (MFS) profile domain-containing protein</fullName>
    </recommendedName>
</protein>
<sequence length="101" mass="10320">MTTQPTRRAWAVLFVLCGAIFLEGIDVSMLGVALPSIRADLGMSTGALSWVVSAYVLGYGGFMLLGGRAADLWGAGGSSSSASACSSSSPAWAGWRRKGGC</sequence>
<feature type="domain" description="Major facilitator superfamily (MFS) profile" evidence="9">
    <location>
        <begin position="12"/>
        <end position="101"/>
    </location>
</feature>
<feature type="compositionally biased region" description="Low complexity" evidence="7">
    <location>
        <begin position="77"/>
        <end position="94"/>
    </location>
</feature>
<feature type="transmembrane region" description="Helical" evidence="8">
    <location>
        <begin position="47"/>
        <end position="65"/>
    </location>
</feature>
<comment type="caution">
    <text evidence="10">The sequence shown here is derived from an EMBL/GenBank/DDBJ whole genome shotgun (WGS) entry which is preliminary data.</text>
</comment>
<dbReference type="Pfam" id="PF07690">
    <property type="entry name" value="MFS_1"/>
    <property type="match status" value="1"/>
</dbReference>